<dbReference type="InParanoid" id="F6H9S2"/>
<evidence type="ECO:0000313" key="3">
    <source>
        <dbReference type="EMBL" id="CCB48965.1"/>
    </source>
</evidence>
<dbReference type="Pfam" id="PF14559">
    <property type="entry name" value="TPR_19"/>
    <property type="match status" value="1"/>
</dbReference>
<dbReference type="AlphaFoldDB" id="F6H9S2"/>
<dbReference type="Pfam" id="PF13414">
    <property type="entry name" value="TPR_11"/>
    <property type="match status" value="1"/>
</dbReference>
<dbReference type="eggNOG" id="KOG2076">
    <property type="taxonomic scope" value="Eukaryota"/>
</dbReference>
<feature type="repeat" description="TPR" evidence="1">
    <location>
        <begin position="195"/>
        <end position="228"/>
    </location>
</feature>
<dbReference type="Gene3D" id="1.25.40.10">
    <property type="entry name" value="Tetratricopeptide repeat domain"/>
    <property type="match status" value="1"/>
</dbReference>
<name>F6H9S2_VITVI</name>
<evidence type="ECO:0000256" key="1">
    <source>
        <dbReference type="PROSITE-ProRule" id="PRU00339"/>
    </source>
</evidence>
<organism evidence="3 4">
    <name type="scientific">Vitis vinifera</name>
    <name type="common">Grape</name>
    <dbReference type="NCBI Taxonomy" id="29760"/>
    <lineage>
        <taxon>Eukaryota</taxon>
        <taxon>Viridiplantae</taxon>
        <taxon>Streptophyta</taxon>
        <taxon>Embryophyta</taxon>
        <taxon>Tracheophyta</taxon>
        <taxon>Spermatophyta</taxon>
        <taxon>Magnoliopsida</taxon>
        <taxon>eudicotyledons</taxon>
        <taxon>Gunneridae</taxon>
        <taxon>Pentapetalae</taxon>
        <taxon>rosids</taxon>
        <taxon>Vitales</taxon>
        <taxon>Vitaceae</taxon>
        <taxon>Viteae</taxon>
        <taxon>Vitis</taxon>
    </lineage>
</organism>
<reference evidence="4" key="1">
    <citation type="journal article" date="2007" name="Nature">
        <title>The grapevine genome sequence suggests ancestral hexaploidization in major angiosperm phyla.</title>
        <authorList>
            <consortium name="The French-Italian Public Consortium for Grapevine Genome Characterization."/>
            <person name="Jaillon O."/>
            <person name="Aury J.-M."/>
            <person name="Noel B."/>
            <person name="Policriti A."/>
            <person name="Clepet C."/>
            <person name="Casagrande A."/>
            <person name="Choisne N."/>
            <person name="Aubourg S."/>
            <person name="Vitulo N."/>
            <person name="Jubin C."/>
            <person name="Vezzi A."/>
            <person name="Legeai F."/>
            <person name="Hugueney P."/>
            <person name="Dasilva C."/>
            <person name="Horner D."/>
            <person name="Mica E."/>
            <person name="Jublot D."/>
            <person name="Poulain J."/>
            <person name="Bruyere C."/>
            <person name="Billault A."/>
            <person name="Segurens B."/>
            <person name="Gouyvenoux M."/>
            <person name="Ugarte E."/>
            <person name="Cattonaro F."/>
            <person name="Anthouard V."/>
            <person name="Vico V."/>
            <person name="Del Fabbro C."/>
            <person name="Alaux M."/>
            <person name="Di Gaspero G."/>
            <person name="Dumas V."/>
            <person name="Felice N."/>
            <person name="Paillard S."/>
            <person name="Juman I."/>
            <person name="Moroldo M."/>
            <person name="Scalabrin S."/>
            <person name="Canaguier A."/>
            <person name="Le Clainche I."/>
            <person name="Malacrida G."/>
            <person name="Durand E."/>
            <person name="Pesole G."/>
            <person name="Laucou V."/>
            <person name="Chatelet P."/>
            <person name="Merdinoglu D."/>
            <person name="Delledonne M."/>
            <person name="Pezzotti M."/>
            <person name="Lecharny A."/>
            <person name="Scarpelli C."/>
            <person name="Artiguenave F."/>
            <person name="Pe M.E."/>
            <person name="Valle G."/>
            <person name="Morgante M."/>
            <person name="Caboche M."/>
            <person name="Adam-Blondon A.-F."/>
            <person name="Weissenbach J."/>
            <person name="Quetier F."/>
            <person name="Wincker P."/>
        </authorList>
    </citation>
    <scope>NUCLEOTIDE SEQUENCE [LARGE SCALE GENOMIC DNA]</scope>
    <source>
        <strain evidence="4">cv. Pinot noir / PN40024</strain>
    </source>
</reference>
<gene>
    <name evidence="3" type="ordered locus">VIT_19s0085g01060</name>
</gene>
<dbReference type="FunFam" id="1.25.40.10:FF:001401">
    <property type="entry name" value="General transcription factor 3C polypeptide 3 isoform A"/>
    <property type="match status" value="1"/>
</dbReference>
<dbReference type="Proteomes" id="UP000009183">
    <property type="component" value="Chromosome 19"/>
</dbReference>
<protein>
    <submittedName>
        <fullName evidence="3">Uncharacterized protein</fullName>
    </submittedName>
</protein>
<dbReference type="ExpressionAtlas" id="F6H9S2">
    <property type="expression patterns" value="baseline and differential"/>
</dbReference>
<sequence length="329" mass="37551">MNPLDFTENDASGLQPYEQFERLEYEALAEKKRKALSQCQFEGLAKKARHEDDSQAIFDEIMETMNHRRRRKSRKRKKSGRRKGLKNKLSPEVTRKLGEANLHYAHGRYEEAILVLKEVVRLAPNLPDAYHTFGLVYNAFGDKKRALNFYMLAAHLTPKDSSLWKLLVTWSIEQGNTGQARYCLSKAITADPEDISLRFHRASLYVELGEYQKAAESYEQISQLFPENVEAPKTGAKLYKKCGQVERSVSILEDYIKDHPTKADLSIVDMLAAVCMENNVHDRALQHIEHAQLLYCSGKDLPLHLTIKAGICHIHLGNIEKAEVVTSLL</sequence>
<dbReference type="SUPFAM" id="SSF48452">
    <property type="entry name" value="TPR-like"/>
    <property type="match status" value="1"/>
</dbReference>
<dbReference type="SMART" id="SM00028">
    <property type="entry name" value="TPR"/>
    <property type="match status" value="4"/>
</dbReference>
<keyword evidence="4" id="KW-1185">Reference proteome</keyword>
<feature type="region of interest" description="Disordered" evidence="2">
    <location>
        <begin position="63"/>
        <end position="92"/>
    </location>
</feature>
<dbReference type="HOGENOM" id="CLU_812263_0_0_1"/>
<feature type="repeat" description="TPR" evidence="1">
    <location>
        <begin position="127"/>
        <end position="160"/>
    </location>
</feature>
<dbReference type="EMBL" id="FN595503">
    <property type="protein sequence ID" value="CCB48965.1"/>
    <property type="molecule type" value="Genomic_DNA"/>
</dbReference>
<dbReference type="PANTHER" id="PTHR23082">
    <property type="entry name" value="TRANSCRIPTION INITIATION FACTOR IIIC TFIIIC , POLYPEPTIDE 3-RELATED"/>
    <property type="match status" value="1"/>
</dbReference>
<proteinExistence type="predicted"/>
<evidence type="ECO:0000313" key="4">
    <source>
        <dbReference type="Proteomes" id="UP000009183"/>
    </source>
</evidence>
<dbReference type="STRING" id="29760.F6H9S2"/>
<accession>F6H9S2</accession>
<dbReference type="InterPro" id="IPR011990">
    <property type="entry name" value="TPR-like_helical_dom_sf"/>
</dbReference>
<evidence type="ECO:0000256" key="2">
    <source>
        <dbReference type="SAM" id="MobiDB-lite"/>
    </source>
</evidence>
<dbReference type="InterPro" id="IPR019734">
    <property type="entry name" value="TPR_rpt"/>
</dbReference>
<dbReference type="InterPro" id="IPR039340">
    <property type="entry name" value="Tfc4/TFIIIC-102/Sfc4"/>
</dbReference>
<dbReference type="PROSITE" id="PS50005">
    <property type="entry name" value="TPR"/>
    <property type="match status" value="2"/>
</dbReference>
<keyword evidence="1" id="KW-0802">TPR repeat</keyword>
<feature type="compositionally biased region" description="Basic residues" evidence="2">
    <location>
        <begin position="67"/>
        <end position="86"/>
    </location>
</feature>
<dbReference type="PANTHER" id="PTHR23082:SF0">
    <property type="entry name" value="GENERAL TRANSCRIPTION FACTOR 3C POLYPEPTIDE 3"/>
    <property type="match status" value="1"/>
</dbReference>
<dbReference type="PaxDb" id="29760-VIT_19s0085g01060.t01"/>
<dbReference type="GO" id="GO:0006383">
    <property type="term" value="P:transcription by RNA polymerase III"/>
    <property type="evidence" value="ECO:0007669"/>
    <property type="project" value="InterPro"/>
</dbReference>